<feature type="region of interest" description="Disordered" evidence="2">
    <location>
        <begin position="177"/>
        <end position="242"/>
    </location>
</feature>
<gene>
    <name evidence="3" type="ORF">HYH02_011938</name>
</gene>
<evidence type="ECO:0000256" key="2">
    <source>
        <dbReference type="SAM" id="MobiDB-lite"/>
    </source>
</evidence>
<feature type="coiled-coil region" evidence="1">
    <location>
        <begin position="59"/>
        <end position="100"/>
    </location>
</feature>
<feature type="compositionally biased region" description="Low complexity" evidence="2">
    <location>
        <begin position="188"/>
        <end position="207"/>
    </location>
</feature>
<evidence type="ECO:0000256" key="1">
    <source>
        <dbReference type="SAM" id="Coils"/>
    </source>
</evidence>
<evidence type="ECO:0000313" key="4">
    <source>
        <dbReference type="Proteomes" id="UP000613740"/>
    </source>
</evidence>
<organism evidence="3 4">
    <name type="scientific">Chlamydomonas schloesseri</name>
    <dbReference type="NCBI Taxonomy" id="2026947"/>
    <lineage>
        <taxon>Eukaryota</taxon>
        <taxon>Viridiplantae</taxon>
        <taxon>Chlorophyta</taxon>
        <taxon>core chlorophytes</taxon>
        <taxon>Chlorophyceae</taxon>
        <taxon>CS clade</taxon>
        <taxon>Chlamydomonadales</taxon>
        <taxon>Chlamydomonadaceae</taxon>
        <taxon>Chlamydomonas</taxon>
    </lineage>
</organism>
<protein>
    <submittedName>
        <fullName evidence="3">Uncharacterized protein</fullName>
    </submittedName>
</protein>
<keyword evidence="1" id="KW-0175">Coiled coil</keyword>
<name>A0A835T3S3_9CHLO</name>
<dbReference type="EMBL" id="JAEHOD010000053">
    <property type="protein sequence ID" value="KAG2435438.1"/>
    <property type="molecule type" value="Genomic_DNA"/>
</dbReference>
<dbReference type="OrthoDB" id="542456at2759"/>
<feature type="region of interest" description="Disordered" evidence="2">
    <location>
        <begin position="24"/>
        <end position="54"/>
    </location>
</feature>
<evidence type="ECO:0000313" key="3">
    <source>
        <dbReference type="EMBL" id="KAG2435438.1"/>
    </source>
</evidence>
<accession>A0A835T3S3</accession>
<dbReference type="AlphaFoldDB" id="A0A835T3S3"/>
<feature type="compositionally biased region" description="Basic residues" evidence="2">
    <location>
        <begin position="45"/>
        <end position="54"/>
    </location>
</feature>
<dbReference type="Proteomes" id="UP000613740">
    <property type="component" value="Unassembled WGS sequence"/>
</dbReference>
<proteinExistence type="predicted"/>
<keyword evidence="4" id="KW-1185">Reference proteome</keyword>
<reference evidence="3" key="1">
    <citation type="journal article" date="2020" name="bioRxiv">
        <title>Comparative genomics of Chlamydomonas.</title>
        <authorList>
            <person name="Craig R.J."/>
            <person name="Hasan A.R."/>
            <person name="Ness R.W."/>
            <person name="Keightley P.D."/>
        </authorList>
    </citation>
    <scope>NUCLEOTIDE SEQUENCE</scope>
    <source>
        <strain evidence="3">CCAP 11/173</strain>
    </source>
</reference>
<sequence>MEIATIRPGPFIFGAAQSATAISWGPGPASASADAKPGQPGTKGKATKLARPRGGKRPLRRIAIELDQLEVEVKAKLDELQKAESEHQRLANRLKVLETVIPVRERELNFLCQQQAQQATRVCAPAVAPAVALPALPAPPRIVELPPSLPGSPCDSLDVDALLFTHDDLSADIFEVPPIVDSPTDTEAAAGSGSSSPAAPAAQQQPREQTDQHQRQQQQQQPTSSVSSGGDANGDKCAPMLEPMYSGGSAAFSAPTLRELADERSARALASFRDLWSNWLRDAGLLLHSHDARPQDPGPELKLLRMRQQLMPKMHALRQEYPCLSKDVFMYNLETGEREGAPVSHWVAVARSMALKPDQLAACLAALTMYRERAAPALAQRQRLASEVVAGLRAVCGGGGGGGGGGRGGAVDAAAGGGKAGAAAAAAAPPPQQQPVAAEAGAPAEAVAASEAVLRLCAGTEELSRNISAEGQAIDIVKDFLSNGVMSVVQLARIAVLSYPWFPDALALLTTLEEAHLQQQQQQAEQQAAAAAEVVAAAATTAC</sequence>
<comment type="caution">
    <text evidence="3">The sequence shown here is derived from an EMBL/GenBank/DDBJ whole genome shotgun (WGS) entry which is preliminary data.</text>
</comment>